<dbReference type="GO" id="GO:0008237">
    <property type="term" value="F:metallopeptidase activity"/>
    <property type="evidence" value="ECO:0007669"/>
    <property type="project" value="UniProtKB-KW"/>
</dbReference>
<evidence type="ECO:0000313" key="4">
    <source>
        <dbReference type="Proteomes" id="UP000451233"/>
    </source>
</evidence>
<feature type="transmembrane region" description="Helical" evidence="1">
    <location>
        <begin position="63"/>
        <end position="81"/>
    </location>
</feature>
<keyword evidence="1" id="KW-0812">Transmembrane</keyword>
<dbReference type="PANTHER" id="PTHR43592">
    <property type="entry name" value="CAAX AMINO TERMINAL PROTEASE"/>
    <property type="match status" value="1"/>
</dbReference>
<dbReference type="AlphaFoldDB" id="A0A7K1XV56"/>
<protein>
    <submittedName>
        <fullName evidence="3">CPBP family intramembrane metalloprotease</fullName>
    </submittedName>
</protein>
<reference evidence="3 4" key="1">
    <citation type="submission" date="2019-11" db="EMBL/GenBank/DDBJ databases">
        <title>Pedobacter sp. HMF7056 Genome sequencing and assembly.</title>
        <authorList>
            <person name="Kang H."/>
            <person name="Kim H."/>
            <person name="Joh K."/>
        </authorList>
    </citation>
    <scope>NUCLEOTIDE SEQUENCE [LARGE SCALE GENOMIC DNA]</scope>
    <source>
        <strain evidence="3 4">HMF7056</strain>
    </source>
</reference>
<evidence type="ECO:0000313" key="3">
    <source>
        <dbReference type="EMBL" id="MXV14678.1"/>
    </source>
</evidence>
<feature type="transmembrane region" description="Helical" evidence="1">
    <location>
        <begin position="12"/>
        <end position="43"/>
    </location>
</feature>
<feature type="transmembrane region" description="Helical" evidence="1">
    <location>
        <begin position="238"/>
        <end position="259"/>
    </location>
</feature>
<sequence>MQKTKSSDRHPFELLVLLLVLILPGMIISMVAALFLSKILYGVPRSVMQMDIDFAAYPGPMRVIQLVSSIGTFVIPALIWARICSRRPFAFLKMNNTAPITLFAIAALLLVLSGPLLQLTVQLNQQMKLPGFLKGIEDWMRTQEDQMMEITKQLLVMKSFPILLINLLMIAVIPAIGEELIFRGGMQQMLTRWTKNHHAAIWITAITFSAIHMQFYGFLPRMLLGALFGYLFVWGRSLWIPITAHFINNGVSVLVAYVYQQKGLPVEKSDELNTGGWQLYAVSFLFTVLLLVSFYFISKKGSLKSTSSSNTL</sequence>
<feature type="domain" description="CAAX prenyl protease 2/Lysostaphin resistance protein A-like" evidence="2">
    <location>
        <begin position="163"/>
        <end position="250"/>
    </location>
</feature>
<keyword evidence="1" id="KW-1133">Transmembrane helix</keyword>
<name>A0A7K1XV56_9SPHI</name>
<keyword evidence="3" id="KW-0378">Hydrolase</keyword>
<feature type="transmembrane region" description="Helical" evidence="1">
    <location>
        <begin position="279"/>
        <end position="297"/>
    </location>
</feature>
<keyword evidence="4" id="KW-1185">Reference proteome</keyword>
<dbReference type="GO" id="GO:0004175">
    <property type="term" value="F:endopeptidase activity"/>
    <property type="evidence" value="ECO:0007669"/>
    <property type="project" value="UniProtKB-ARBA"/>
</dbReference>
<proteinExistence type="predicted"/>
<dbReference type="InterPro" id="IPR003675">
    <property type="entry name" value="Rce1/LyrA-like_dom"/>
</dbReference>
<dbReference type="Pfam" id="PF02517">
    <property type="entry name" value="Rce1-like"/>
    <property type="match status" value="1"/>
</dbReference>
<feature type="transmembrane region" description="Helical" evidence="1">
    <location>
        <begin position="198"/>
        <end position="218"/>
    </location>
</feature>
<dbReference type="RefSeq" id="WP_160905635.1">
    <property type="nucleotide sequence ID" value="NZ_WVHS01000001.1"/>
</dbReference>
<dbReference type="EMBL" id="WVHS01000001">
    <property type="protein sequence ID" value="MXV14678.1"/>
    <property type="molecule type" value="Genomic_DNA"/>
</dbReference>
<keyword evidence="1" id="KW-0472">Membrane</keyword>
<dbReference type="Proteomes" id="UP000451233">
    <property type="component" value="Unassembled WGS sequence"/>
</dbReference>
<comment type="caution">
    <text evidence="3">The sequence shown here is derived from an EMBL/GenBank/DDBJ whole genome shotgun (WGS) entry which is preliminary data.</text>
</comment>
<feature type="transmembrane region" description="Helical" evidence="1">
    <location>
        <begin position="102"/>
        <end position="121"/>
    </location>
</feature>
<dbReference type="GO" id="GO:0080120">
    <property type="term" value="P:CAAX-box protein maturation"/>
    <property type="evidence" value="ECO:0007669"/>
    <property type="project" value="UniProtKB-ARBA"/>
</dbReference>
<accession>A0A7K1XV56</accession>
<organism evidence="3 4">
    <name type="scientific">Hufsiella ginkgonis</name>
    <dbReference type="NCBI Taxonomy" id="2695274"/>
    <lineage>
        <taxon>Bacteria</taxon>
        <taxon>Pseudomonadati</taxon>
        <taxon>Bacteroidota</taxon>
        <taxon>Sphingobacteriia</taxon>
        <taxon>Sphingobacteriales</taxon>
        <taxon>Sphingobacteriaceae</taxon>
        <taxon>Hufsiella</taxon>
    </lineage>
</organism>
<dbReference type="GO" id="GO:0006508">
    <property type="term" value="P:proteolysis"/>
    <property type="evidence" value="ECO:0007669"/>
    <property type="project" value="UniProtKB-KW"/>
</dbReference>
<gene>
    <name evidence="3" type="ORF">GS398_05160</name>
</gene>
<feature type="transmembrane region" description="Helical" evidence="1">
    <location>
        <begin position="155"/>
        <end position="177"/>
    </location>
</feature>
<keyword evidence="3" id="KW-0482">Metalloprotease</keyword>
<evidence type="ECO:0000259" key="2">
    <source>
        <dbReference type="Pfam" id="PF02517"/>
    </source>
</evidence>
<keyword evidence="3" id="KW-0645">Protease</keyword>
<dbReference type="PANTHER" id="PTHR43592:SF15">
    <property type="entry name" value="CAAX AMINO TERMINAL PROTEASE FAMILY PROTEIN"/>
    <property type="match status" value="1"/>
</dbReference>
<evidence type="ECO:0000256" key="1">
    <source>
        <dbReference type="SAM" id="Phobius"/>
    </source>
</evidence>